<dbReference type="NCBIfam" id="NF005894">
    <property type="entry name" value="PRK07857.1"/>
    <property type="match status" value="1"/>
</dbReference>
<comment type="caution">
    <text evidence="2">The sequence shown here is derived from an EMBL/GenBank/DDBJ whole genome shotgun (WGS) entry which is preliminary data.</text>
</comment>
<evidence type="ECO:0000313" key="2">
    <source>
        <dbReference type="EMBL" id="MFI5676849.1"/>
    </source>
</evidence>
<name>A0ABW7Y431_STRCE</name>
<dbReference type="PROSITE" id="PS51168">
    <property type="entry name" value="CHORISMATE_MUT_2"/>
    <property type="match status" value="1"/>
</dbReference>
<dbReference type="GO" id="GO:0004106">
    <property type="term" value="F:chorismate mutase activity"/>
    <property type="evidence" value="ECO:0007669"/>
    <property type="project" value="UniProtKB-EC"/>
</dbReference>
<dbReference type="EMBL" id="JBITDC010000006">
    <property type="protein sequence ID" value="MFI5676849.1"/>
    <property type="molecule type" value="Genomic_DNA"/>
</dbReference>
<dbReference type="SMART" id="SM00830">
    <property type="entry name" value="CM_2"/>
    <property type="match status" value="1"/>
</dbReference>
<dbReference type="SUPFAM" id="SSF48600">
    <property type="entry name" value="Chorismate mutase II"/>
    <property type="match status" value="1"/>
</dbReference>
<dbReference type="Proteomes" id="UP001612415">
    <property type="component" value="Unassembled WGS sequence"/>
</dbReference>
<dbReference type="InterPro" id="IPR036979">
    <property type="entry name" value="CM_dom_sf"/>
</dbReference>
<keyword evidence="2" id="KW-0413">Isomerase</keyword>
<dbReference type="InterPro" id="IPR036263">
    <property type="entry name" value="Chorismate_II_sf"/>
</dbReference>
<organism evidence="2 3">
    <name type="scientific">Streptomyces cellulosae</name>
    <dbReference type="NCBI Taxonomy" id="1968"/>
    <lineage>
        <taxon>Bacteria</taxon>
        <taxon>Bacillati</taxon>
        <taxon>Actinomycetota</taxon>
        <taxon>Actinomycetes</taxon>
        <taxon>Kitasatosporales</taxon>
        <taxon>Streptomycetaceae</taxon>
        <taxon>Streptomyces</taxon>
    </lineage>
</organism>
<dbReference type="Pfam" id="PF01817">
    <property type="entry name" value="CM_2"/>
    <property type="match status" value="1"/>
</dbReference>
<keyword evidence="3" id="KW-1185">Reference proteome</keyword>
<dbReference type="RefSeq" id="WP_398657543.1">
    <property type="nucleotide sequence ID" value="NZ_JBITDC010000006.1"/>
</dbReference>
<dbReference type="InterPro" id="IPR002701">
    <property type="entry name" value="CM_II_prokaryot"/>
</dbReference>
<dbReference type="EC" id="5.4.99.5" evidence="2"/>
<sequence>MTQHMGELAAKAVKGDGRVATEIDRQEIDRQEIDKLDAQIIELIQRRHRVSFRIQERRQAEGGPRTVLSRETVVMDRYRQALGPEGTVLVTNILRLCRGPAPDAAPIAAHYGEPTT</sequence>
<accession>A0ABW7Y431</accession>
<evidence type="ECO:0000259" key="1">
    <source>
        <dbReference type="PROSITE" id="PS51168"/>
    </source>
</evidence>
<gene>
    <name evidence="2" type="ORF">ACIA8P_19600</name>
</gene>
<feature type="domain" description="Chorismate mutase" evidence="1">
    <location>
        <begin position="20"/>
        <end position="116"/>
    </location>
</feature>
<proteinExistence type="predicted"/>
<protein>
    <submittedName>
        <fullName evidence="2">Chorismate mutase</fullName>
        <ecNumber evidence="2">5.4.99.5</ecNumber>
    </submittedName>
</protein>
<reference evidence="2 3" key="1">
    <citation type="submission" date="2024-10" db="EMBL/GenBank/DDBJ databases">
        <title>The Natural Products Discovery Center: Release of the First 8490 Sequenced Strains for Exploring Actinobacteria Biosynthetic Diversity.</title>
        <authorList>
            <person name="Kalkreuter E."/>
            <person name="Kautsar S.A."/>
            <person name="Yang D."/>
            <person name="Bader C.D."/>
            <person name="Teijaro C.N."/>
            <person name="Fluegel L."/>
            <person name="Davis C.M."/>
            <person name="Simpson J.R."/>
            <person name="Lauterbach L."/>
            <person name="Steele A.D."/>
            <person name="Gui C."/>
            <person name="Meng S."/>
            <person name="Li G."/>
            <person name="Viehrig K."/>
            <person name="Ye F."/>
            <person name="Su P."/>
            <person name="Kiefer A.F."/>
            <person name="Nichols A."/>
            <person name="Cepeda A.J."/>
            <person name="Yan W."/>
            <person name="Fan B."/>
            <person name="Jiang Y."/>
            <person name="Adhikari A."/>
            <person name="Zheng C.-J."/>
            <person name="Schuster L."/>
            <person name="Cowan T.M."/>
            <person name="Smanski M.J."/>
            <person name="Chevrette M.G."/>
            <person name="De Carvalho L.P.S."/>
            <person name="Shen B."/>
        </authorList>
    </citation>
    <scope>NUCLEOTIDE SEQUENCE [LARGE SCALE GENOMIC DNA]</scope>
    <source>
        <strain evidence="2 3">NPDC051599</strain>
    </source>
</reference>
<dbReference type="Gene3D" id="1.20.59.10">
    <property type="entry name" value="Chorismate mutase"/>
    <property type="match status" value="1"/>
</dbReference>
<dbReference type="InterPro" id="IPR010958">
    <property type="entry name" value="Chorismate_mutase_highGC-bac"/>
</dbReference>
<dbReference type="NCBIfam" id="TIGR01808">
    <property type="entry name" value="CM_M_hiGC-arch"/>
    <property type="match status" value="1"/>
</dbReference>
<evidence type="ECO:0000313" key="3">
    <source>
        <dbReference type="Proteomes" id="UP001612415"/>
    </source>
</evidence>